<accession>A0A0J9U7G7</accession>
<feature type="region of interest" description="Disordered" evidence="1">
    <location>
        <begin position="137"/>
        <end position="160"/>
    </location>
</feature>
<sequence length="160" mass="17445">MLLSPVYSCAYCDLAAAVAARHLCLTSTADYSVKWSESQHCSNNPQFDFPYMHHAVQLRNTAGPLGSPILSAGPGYVLDGQLIRGDEQLLPASQTHIRITHALVRIPGRLNPRETEFQLNGPVGTIHAVRWSVTTRTTPNSASSFLPPHLPSDTKTASVW</sequence>
<reference evidence="2" key="2">
    <citation type="journal article" date="2010" name="Nature">
        <title>Comparative genomics reveals mobile pathogenicity chromosomes in Fusarium.</title>
        <authorList>
            <person name="Ma L.J."/>
            <person name="van der Does H.C."/>
            <person name="Borkovich K.A."/>
            <person name="Coleman J.J."/>
            <person name="Daboussi M.J."/>
            <person name="Di Pietro A."/>
            <person name="Dufresne M."/>
            <person name="Freitag M."/>
            <person name="Grabherr M."/>
            <person name="Henrissat B."/>
            <person name="Houterman P.M."/>
            <person name="Kang S."/>
            <person name="Shim W.B."/>
            <person name="Woloshuk C."/>
            <person name="Xie X."/>
            <person name="Xu J.R."/>
            <person name="Antoniw J."/>
            <person name="Baker S.E."/>
            <person name="Bluhm B.H."/>
            <person name="Breakspear A."/>
            <person name="Brown D.W."/>
            <person name="Butchko R.A."/>
            <person name="Chapman S."/>
            <person name="Coulson R."/>
            <person name="Coutinho P.M."/>
            <person name="Danchin E.G."/>
            <person name="Diener A."/>
            <person name="Gale L.R."/>
            <person name="Gardiner D.M."/>
            <person name="Goff S."/>
            <person name="Hammond-Kosack K.E."/>
            <person name="Hilburn K."/>
            <person name="Hua-Van A."/>
            <person name="Jonkers W."/>
            <person name="Kazan K."/>
            <person name="Kodira C.D."/>
            <person name="Koehrsen M."/>
            <person name="Kumar L."/>
            <person name="Lee Y.H."/>
            <person name="Li L."/>
            <person name="Manners J.M."/>
            <person name="Miranda-Saavedra D."/>
            <person name="Mukherjee M."/>
            <person name="Park G."/>
            <person name="Park J."/>
            <person name="Park S.Y."/>
            <person name="Proctor R.H."/>
            <person name="Regev A."/>
            <person name="Ruiz-Roldan M.C."/>
            <person name="Sain D."/>
            <person name="Sakthikumar S."/>
            <person name="Sykes S."/>
            <person name="Schwartz D.C."/>
            <person name="Turgeon B.G."/>
            <person name="Wapinski I."/>
            <person name="Yoder O."/>
            <person name="Young S."/>
            <person name="Zeng Q."/>
            <person name="Zhou S."/>
            <person name="Galagan J."/>
            <person name="Cuomo C.A."/>
            <person name="Kistler H.C."/>
            <person name="Rep M."/>
        </authorList>
    </citation>
    <scope>NUCLEOTIDE SEQUENCE [LARGE SCALE GENOMIC DNA]</scope>
    <source>
        <strain evidence="2">4287</strain>
    </source>
</reference>
<dbReference type="VEuPathDB" id="FungiDB:FOXG_17840"/>
<name>A0A0J9U7G7_FUSO4</name>
<dbReference type="RefSeq" id="XP_018232061.1">
    <property type="nucleotide sequence ID" value="XM_018397843.1"/>
</dbReference>
<evidence type="ECO:0000313" key="3">
    <source>
        <dbReference type="Proteomes" id="UP000009097"/>
    </source>
</evidence>
<organism evidence="2 3">
    <name type="scientific">Fusarium oxysporum f. sp. lycopersici (strain 4287 / CBS 123668 / FGSC 9935 / NRRL 34936)</name>
    <name type="common">Fusarium vascular wilt of tomato</name>
    <dbReference type="NCBI Taxonomy" id="426428"/>
    <lineage>
        <taxon>Eukaryota</taxon>
        <taxon>Fungi</taxon>
        <taxon>Dikarya</taxon>
        <taxon>Ascomycota</taxon>
        <taxon>Pezizomycotina</taxon>
        <taxon>Sordariomycetes</taxon>
        <taxon>Hypocreomycetidae</taxon>
        <taxon>Hypocreales</taxon>
        <taxon>Nectriaceae</taxon>
        <taxon>Fusarium</taxon>
        <taxon>Fusarium oxysporum species complex</taxon>
    </lineage>
</organism>
<dbReference type="RefSeq" id="XP_018232062.1">
    <property type="nucleotide sequence ID" value="XM_018397844.1"/>
</dbReference>
<protein>
    <submittedName>
        <fullName evidence="2">Uncharacterized protein</fullName>
    </submittedName>
</protein>
<dbReference type="EMBL" id="DS231696">
    <property type="protein sequence ID" value="KNA94015.1"/>
    <property type="molecule type" value="Genomic_DNA"/>
</dbReference>
<gene>
    <name evidence="2" type="ORF">FOXG_17840</name>
</gene>
<evidence type="ECO:0000313" key="2">
    <source>
        <dbReference type="EMBL" id="KNA94015.1"/>
    </source>
</evidence>
<dbReference type="AlphaFoldDB" id="A0A0J9U7G7"/>
<dbReference type="Proteomes" id="UP000009097">
    <property type="component" value="Unassembled WGS sequence"/>
</dbReference>
<proteinExistence type="predicted"/>
<reference evidence="2" key="1">
    <citation type="submission" date="2007-04" db="EMBL/GenBank/DDBJ databases">
        <authorList>
            <consortium name="The Broad Institute Genome Sequencing Platform"/>
            <person name="Birren B."/>
            <person name="Lander E."/>
            <person name="Galagan J."/>
            <person name="Nusbaum C."/>
            <person name="Devon K."/>
            <person name="Ma L.-J."/>
            <person name="Jaffe D."/>
            <person name="Butler J."/>
            <person name="Alvarez P."/>
            <person name="Gnerre S."/>
            <person name="Grabherr M."/>
            <person name="Kleber M."/>
            <person name="Mauceli E."/>
            <person name="Brockman W."/>
            <person name="MacCallum I.A."/>
            <person name="Young S."/>
            <person name="LaButti K."/>
            <person name="DeCaprio D."/>
            <person name="Crawford M."/>
            <person name="Koehrsen M."/>
            <person name="Engels R."/>
            <person name="Montgomery P."/>
            <person name="Pearson M."/>
            <person name="Howarth C."/>
            <person name="Larson L."/>
            <person name="White J."/>
            <person name="O'Leary S."/>
            <person name="Kodira C."/>
            <person name="Zeng Q."/>
            <person name="Yandava C."/>
            <person name="Alvarado L."/>
            <person name="Kistler C."/>
            <person name="Shim W.-B."/>
            <person name="Kang S."/>
            <person name="Woloshuk C."/>
        </authorList>
    </citation>
    <scope>NUCLEOTIDE SEQUENCE</scope>
    <source>
        <strain evidence="2">4287</strain>
    </source>
</reference>
<dbReference type="KEGG" id="fox:FOXG_17840"/>
<evidence type="ECO:0000256" key="1">
    <source>
        <dbReference type="SAM" id="MobiDB-lite"/>
    </source>
</evidence>
<dbReference type="EMBL" id="DS231696">
    <property type="protein sequence ID" value="KNA94016.1"/>
    <property type="molecule type" value="Genomic_DNA"/>
</dbReference>
<dbReference type="GeneID" id="28958546"/>